<dbReference type="EMBL" id="OX451737">
    <property type="protein sequence ID" value="CAI8597371.1"/>
    <property type="molecule type" value="Genomic_DNA"/>
</dbReference>
<protein>
    <recommendedName>
        <fullName evidence="5">Multiple inositol polyphosphate phosphatase 1</fullName>
        <ecNumber evidence="4">3.1.3.62</ecNumber>
        <ecNumber evidence="3">3.1.3.80</ecNumber>
    </recommendedName>
    <alternativeName>
        <fullName evidence="9">2,3-bisphosphoglycerate 3-phosphatase</fullName>
    </alternativeName>
</protein>
<comment type="similarity">
    <text evidence="2">Belongs to the histidine acid phosphatase family. MINPP1 subfamily.</text>
</comment>
<evidence type="ECO:0000256" key="4">
    <source>
        <dbReference type="ARBA" id="ARBA00013040"/>
    </source>
</evidence>
<keyword evidence="7" id="KW-0378">Hydrolase</keyword>
<keyword evidence="16" id="KW-1185">Reference proteome</keyword>
<feature type="region of interest" description="Disordered" evidence="14">
    <location>
        <begin position="72"/>
        <end position="95"/>
    </location>
</feature>
<comment type="subcellular location">
    <subcellularLocation>
        <location evidence="1">Membrane</location>
    </subcellularLocation>
</comment>
<dbReference type="Pfam" id="PF00328">
    <property type="entry name" value="His_Phos_2"/>
    <property type="match status" value="1"/>
</dbReference>
<dbReference type="EC" id="3.1.3.80" evidence="3"/>
<evidence type="ECO:0000256" key="7">
    <source>
        <dbReference type="ARBA" id="ARBA00022801"/>
    </source>
</evidence>
<dbReference type="SUPFAM" id="SSF53254">
    <property type="entry name" value="Phosphoglycerate mutase-like"/>
    <property type="match status" value="1"/>
</dbReference>
<evidence type="ECO:0000256" key="14">
    <source>
        <dbReference type="SAM" id="MobiDB-lite"/>
    </source>
</evidence>
<dbReference type="Proteomes" id="UP001157006">
    <property type="component" value="Chromosome 2"/>
</dbReference>
<evidence type="ECO:0000256" key="9">
    <source>
        <dbReference type="ARBA" id="ARBA00031642"/>
    </source>
</evidence>
<comment type="catalytic activity">
    <reaction evidence="10">
        <text>1D-myo-inositol 1,2,5,6-tetrakisphosphate + H2O = 1D-myo-inositol 1,2,6-trisphosphate + phosphate</text>
        <dbReference type="Rhea" id="RHEA:77119"/>
        <dbReference type="ChEBI" id="CHEBI:15377"/>
        <dbReference type="ChEBI" id="CHEBI:43474"/>
        <dbReference type="ChEBI" id="CHEBI:195535"/>
        <dbReference type="ChEBI" id="CHEBI:195537"/>
        <dbReference type="EC" id="3.1.3.62"/>
    </reaction>
    <physiologicalReaction direction="left-to-right" evidence="10">
        <dbReference type="Rhea" id="RHEA:77120"/>
    </physiologicalReaction>
</comment>
<dbReference type="GO" id="GO:0003993">
    <property type="term" value="F:acid phosphatase activity"/>
    <property type="evidence" value="ECO:0007669"/>
    <property type="project" value="TreeGrafter"/>
</dbReference>
<evidence type="ECO:0000256" key="6">
    <source>
        <dbReference type="ARBA" id="ARBA00022729"/>
    </source>
</evidence>
<comment type="catalytic activity">
    <reaction evidence="12">
        <text>1D-myo-inositol hexakisphosphate + H2O = 1D-myo-inositol 1,2,4,5,6-pentakisphosphate + phosphate</text>
        <dbReference type="Rhea" id="RHEA:16989"/>
        <dbReference type="ChEBI" id="CHEBI:15377"/>
        <dbReference type="ChEBI" id="CHEBI:43474"/>
        <dbReference type="ChEBI" id="CHEBI:57798"/>
        <dbReference type="ChEBI" id="CHEBI:58130"/>
        <dbReference type="EC" id="3.1.3.62"/>
    </reaction>
    <physiologicalReaction direction="left-to-right" evidence="12">
        <dbReference type="Rhea" id="RHEA:16990"/>
    </physiologicalReaction>
</comment>
<evidence type="ECO:0000256" key="5">
    <source>
        <dbReference type="ARBA" id="ARBA00018097"/>
    </source>
</evidence>
<evidence type="ECO:0000256" key="1">
    <source>
        <dbReference type="ARBA" id="ARBA00004370"/>
    </source>
</evidence>
<dbReference type="AlphaFoldDB" id="A0AAV0ZG41"/>
<dbReference type="PANTHER" id="PTHR20963">
    <property type="entry name" value="MULTIPLE INOSITOL POLYPHOSPHATE PHOSPHATASE-RELATED"/>
    <property type="match status" value="1"/>
</dbReference>
<reference evidence="15 16" key="1">
    <citation type="submission" date="2023-01" db="EMBL/GenBank/DDBJ databases">
        <authorList>
            <person name="Kreplak J."/>
        </authorList>
    </citation>
    <scope>NUCLEOTIDE SEQUENCE [LARGE SCALE GENOMIC DNA]</scope>
</reference>
<comment type="catalytic activity">
    <reaction evidence="11">
        <text>1D-myo-inositol 1,2,4,5,6-pentakisphosphate + H2O = 1D-myo-inositol 1,2,5,6-tetrakisphosphate + phosphate</text>
        <dbReference type="Rhea" id="RHEA:77115"/>
        <dbReference type="ChEBI" id="CHEBI:15377"/>
        <dbReference type="ChEBI" id="CHEBI:43474"/>
        <dbReference type="ChEBI" id="CHEBI:57798"/>
        <dbReference type="ChEBI" id="CHEBI:195535"/>
        <dbReference type="EC" id="3.1.3.62"/>
    </reaction>
    <physiologicalReaction direction="left-to-right" evidence="11">
        <dbReference type="Rhea" id="RHEA:77116"/>
    </physiologicalReaction>
</comment>
<evidence type="ECO:0000256" key="13">
    <source>
        <dbReference type="ARBA" id="ARBA00043832"/>
    </source>
</evidence>
<evidence type="ECO:0000313" key="16">
    <source>
        <dbReference type="Proteomes" id="UP001157006"/>
    </source>
</evidence>
<evidence type="ECO:0000256" key="8">
    <source>
        <dbReference type="ARBA" id="ARBA00023136"/>
    </source>
</evidence>
<evidence type="ECO:0000256" key="11">
    <source>
        <dbReference type="ARBA" id="ARBA00043671"/>
    </source>
</evidence>
<dbReference type="Gene3D" id="3.40.50.1240">
    <property type="entry name" value="Phosphoglycerate mutase-like"/>
    <property type="match status" value="1"/>
</dbReference>
<dbReference type="PANTHER" id="PTHR20963:SF8">
    <property type="entry name" value="MULTIPLE INOSITOL POLYPHOSPHATE PHOSPHATASE 1"/>
    <property type="match status" value="1"/>
</dbReference>
<dbReference type="GO" id="GO:0034417">
    <property type="term" value="F:bisphosphoglycerate 3-phosphatase activity"/>
    <property type="evidence" value="ECO:0007669"/>
    <property type="project" value="UniProtKB-EC"/>
</dbReference>
<keyword evidence="8" id="KW-0472">Membrane</keyword>
<proteinExistence type="inferred from homology"/>
<evidence type="ECO:0000313" key="15">
    <source>
        <dbReference type="EMBL" id="CAI8597371.1"/>
    </source>
</evidence>
<organism evidence="15 16">
    <name type="scientific">Vicia faba</name>
    <name type="common">Broad bean</name>
    <name type="synonym">Faba vulgaris</name>
    <dbReference type="NCBI Taxonomy" id="3906"/>
    <lineage>
        <taxon>Eukaryota</taxon>
        <taxon>Viridiplantae</taxon>
        <taxon>Streptophyta</taxon>
        <taxon>Embryophyta</taxon>
        <taxon>Tracheophyta</taxon>
        <taxon>Spermatophyta</taxon>
        <taxon>Magnoliopsida</taxon>
        <taxon>eudicotyledons</taxon>
        <taxon>Gunneridae</taxon>
        <taxon>Pentapetalae</taxon>
        <taxon>rosids</taxon>
        <taxon>fabids</taxon>
        <taxon>Fabales</taxon>
        <taxon>Fabaceae</taxon>
        <taxon>Papilionoideae</taxon>
        <taxon>50 kb inversion clade</taxon>
        <taxon>NPAAA clade</taxon>
        <taxon>Hologalegina</taxon>
        <taxon>IRL clade</taxon>
        <taxon>Fabeae</taxon>
        <taxon>Vicia</taxon>
    </lineage>
</organism>
<dbReference type="EC" id="3.1.3.62" evidence="4"/>
<keyword evidence="6" id="KW-0732">Signal</keyword>
<name>A0AAV0ZG41_VICFA</name>
<comment type="catalytic activity">
    <reaction evidence="13">
        <text>(2R)-2,3-bisphosphoglycerate + H2O = (2R)-2-phosphoglycerate + phosphate</text>
        <dbReference type="Rhea" id="RHEA:27381"/>
        <dbReference type="ChEBI" id="CHEBI:15377"/>
        <dbReference type="ChEBI" id="CHEBI:43474"/>
        <dbReference type="ChEBI" id="CHEBI:58248"/>
        <dbReference type="ChEBI" id="CHEBI:58289"/>
        <dbReference type="EC" id="3.1.3.80"/>
    </reaction>
    <physiologicalReaction direction="left-to-right" evidence="13">
        <dbReference type="Rhea" id="RHEA:27382"/>
    </physiologicalReaction>
</comment>
<dbReference type="InterPro" id="IPR029033">
    <property type="entry name" value="His_PPase_superfam"/>
</dbReference>
<evidence type="ECO:0000256" key="10">
    <source>
        <dbReference type="ARBA" id="ARBA00043668"/>
    </source>
</evidence>
<dbReference type="GO" id="GO:0052745">
    <property type="term" value="F:inositol phosphate phosphatase activity"/>
    <property type="evidence" value="ECO:0007669"/>
    <property type="project" value="TreeGrafter"/>
</dbReference>
<dbReference type="GO" id="GO:0016020">
    <property type="term" value="C:membrane"/>
    <property type="evidence" value="ECO:0007669"/>
    <property type="project" value="UniProtKB-SubCell"/>
</dbReference>
<evidence type="ECO:0000256" key="2">
    <source>
        <dbReference type="ARBA" id="ARBA00008422"/>
    </source>
</evidence>
<dbReference type="InterPro" id="IPR000560">
    <property type="entry name" value="His_Pase_clade-2"/>
</dbReference>
<sequence length="288" mass="32705">MLSERTRRFFHFKRNPASKTKLLRERETDNECLQKAVSSPPLSSLRNLSAQMNLENKTSATLDPFHVTKTALSGSQQTDKDTSSPLPSALQATTASKTEIQKTSIARLTERFVARVPTISRPSKKHVPGSFEKARLRFAHAETVVPFSCLLGLFLEGSEFDKTQKEIPLAFPPKPPQKRKWRGNTVAPFAGNNMLVLYSCPAPDKSRSKHFVQVLHNEHPIPMPGCHGSDFCPFEVFKEKIVAPHRKHDYDTVCNAKLEQKPYRSKILQILQWFFQLGKGDKYPKDEF</sequence>
<evidence type="ECO:0000256" key="3">
    <source>
        <dbReference type="ARBA" id="ARBA00012976"/>
    </source>
</evidence>
<evidence type="ECO:0000256" key="12">
    <source>
        <dbReference type="ARBA" id="ARBA00043691"/>
    </source>
</evidence>
<accession>A0AAV0ZG41</accession>
<gene>
    <name evidence="15" type="ORF">VFH_II078480</name>
</gene>